<dbReference type="EMBL" id="JAALHA020000001">
    <property type="protein sequence ID" value="MDR9893961.1"/>
    <property type="molecule type" value="Genomic_DNA"/>
</dbReference>
<keyword evidence="2" id="KW-1185">Reference proteome</keyword>
<evidence type="ECO:0000313" key="2">
    <source>
        <dbReference type="Proteomes" id="UP000667802"/>
    </source>
</evidence>
<dbReference type="AlphaFoldDB" id="A0AAP5M3M8"/>
<sequence length="285" mass="31989">MESDELKFILRLLGCTNYRSPLSASIFSSFKTNKNKICRSLGDRGLVDFSREIAGVKITPAGKTLLKMKPTELPIPDQEVKVLEAIAKASGKVAPSKITVSSLKAAERDIILESLKERGLIEVETAIKKQKAEVWITQQGQDYLRDDYVGKGNNPVLSLDLLTNYLRFLRKPSHVKADEISVQEHVSTTPLTSSVNKPTDDEIFQIIRELDRELATKNYLPIFHVRQKLQPPLLRDELDQAFYSLQRSKKIGLSTLAEPRNYTPEQVHAGIPQLAGGCLFFITVK</sequence>
<gene>
    <name evidence="1" type="ORF">G7B40_005155</name>
</gene>
<name>A0AAP5M3M8_9CYAN</name>
<protein>
    <submittedName>
        <fullName evidence="1">Transcription factor RcaD</fullName>
    </submittedName>
</protein>
<proteinExistence type="predicted"/>
<dbReference type="RefSeq" id="WP_208339630.1">
    <property type="nucleotide sequence ID" value="NZ_CAWQFN010000556.1"/>
</dbReference>
<dbReference type="Proteomes" id="UP000667802">
    <property type="component" value="Unassembled WGS sequence"/>
</dbReference>
<organism evidence="1 2">
    <name type="scientific">Aetokthonos hydrillicola Thurmond2011</name>
    <dbReference type="NCBI Taxonomy" id="2712845"/>
    <lineage>
        <taxon>Bacteria</taxon>
        <taxon>Bacillati</taxon>
        <taxon>Cyanobacteriota</taxon>
        <taxon>Cyanophyceae</taxon>
        <taxon>Nostocales</taxon>
        <taxon>Hapalosiphonaceae</taxon>
        <taxon>Aetokthonos</taxon>
    </lineage>
</organism>
<evidence type="ECO:0000313" key="1">
    <source>
        <dbReference type="EMBL" id="MDR9893961.1"/>
    </source>
</evidence>
<comment type="caution">
    <text evidence="1">The sequence shown here is derived from an EMBL/GenBank/DDBJ whole genome shotgun (WGS) entry which is preliminary data.</text>
</comment>
<accession>A0AAP5M3M8</accession>
<reference evidence="2" key="1">
    <citation type="journal article" date="2021" name="Science">
        <title>Hunting the eagle killer: A cyanobacterial neurotoxin causes vacuolar myelinopathy.</title>
        <authorList>
            <person name="Breinlinger S."/>
            <person name="Phillips T.J."/>
            <person name="Haram B.N."/>
            <person name="Mares J."/>
            <person name="Martinez Yerena J.A."/>
            <person name="Hrouzek P."/>
            <person name="Sobotka R."/>
            <person name="Henderson W.M."/>
            <person name="Schmieder P."/>
            <person name="Williams S.M."/>
            <person name="Lauderdale J.D."/>
            <person name="Wilde H.D."/>
            <person name="Gerrin W."/>
            <person name="Kust A."/>
            <person name="Washington J.W."/>
            <person name="Wagner C."/>
            <person name="Geier B."/>
            <person name="Liebeke M."/>
            <person name="Enke H."/>
            <person name="Niedermeyer T.H.J."/>
            <person name="Wilde S.B."/>
        </authorList>
    </citation>
    <scope>NUCLEOTIDE SEQUENCE [LARGE SCALE GENOMIC DNA]</scope>
    <source>
        <strain evidence="2">Thurmond2011</strain>
    </source>
</reference>